<keyword evidence="4" id="KW-0997">Cell inner membrane</keyword>
<keyword evidence="11" id="KW-1185">Reference proteome</keyword>
<feature type="transmembrane region" description="Helical" evidence="8">
    <location>
        <begin position="189"/>
        <end position="208"/>
    </location>
</feature>
<organism evidence="10 11">
    <name type="scientific">Rodentibacter caecimuris</name>
    <dbReference type="NCBI Taxonomy" id="1796644"/>
    <lineage>
        <taxon>Bacteria</taxon>
        <taxon>Pseudomonadati</taxon>
        <taxon>Pseudomonadota</taxon>
        <taxon>Gammaproteobacteria</taxon>
        <taxon>Pasteurellales</taxon>
        <taxon>Pasteurellaceae</taxon>
        <taxon>Rodentibacter</taxon>
    </lineage>
</organism>
<dbReference type="PANTHER" id="PTHR43045">
    <property type="entry name" value="SHIKIMATE TRANSPORTER"/>
    <property type="match status" value="1"/>
</dbReference>
<evidence type="ECO:0000256" key="4">
    <source>
        <dbReference type="ARBA" id="ARBA00022519"/>
    </source>
</evidence>
<evidence type="ECO:0000313" key="10">
    <source>
        <dbReference type="EMBL" id="OOF70784.1"/>
    </source>
</evidence>
<feature type="transmembrane region" description="Helical" evidence="8">
    <location>
        <begin position="89"/>
        <end position="107"/>
    </location>
</feature>
<feature type="transmembrane region" description="Helical" evidence="8">
    <location>
        <begin position="243"/>
        <end position="268"/>
    </location>
</feature>
<dbReference type="InterPro" id="IPR004736">
    <property type="entry name" value="MHS_symport"/>
</dbReference>
<comment type="subcellular location">
    <subcellularLocation>
        <location evidence="1">Cell inner membrane</location>
        <topology evidence="1">Multi-pass membrane protein</topology>
    </subcellularLocation>
</comment>
<feature type="transmembrane region" description="Helical" evidence="8">
    <location>
        <begin position="319"/>
        <end position="338"/>
    </location>
</feature>
<feature type="domain" description="Major facilitator superfamily (MFS) profile" evidence="9">
    <location>
        <begin position="16"/>
        <end position="436"/>
    </location>
</feature>
<protein>
    <submittedName>
        <fullName evidence="10">Metabolite transport protein</fullName>
    </submittedName>
</protein>
<accession>A0ABX3KZV9</accession>
<dbReference type="InterPro" id="IPR011701">
    <property type="entry name" value="MFS"/>
</dbReference>
<feature type="transmembrane region" description="Helical" evidence="8">
    <location>
        <begin position="288"/>
        <end position="307"/>
    </location>
</feature>
<dbReference type="Pfam" id="PF07690">
    <property type="entry name" value="MFS_1"/>
    <property type="match status" value="1"/>
</dbReference>
<dbReference type="PROSITE" id="PS00216">
    <property type="entry name" value="SUGAR_TRANSPORT_1"/>
    <property type="match status" value="1"/>
</dbReference>
<evidence type="ECO:0000256" key="1">
    <source>
        <dbReference type="ARBA" id="ARBA00004429"/>
    </source>
</evidence>
<feature type="transmembrane region" description="Helical" evidence="8">
    <location>
        <begin position="384"/>
        <end position="402"/>
    </location>
</feature>
<name>A0ABX3KZV9_9PAST</name>
<feature type="transmembrane region" description="Helical" evidence="8">
    <location>
        <begin position="154"/>
        <end position="177"/>
    </location>
</feature>
<evidence type="ECO:0000256" key="5">
    <source>
        <dbReference type="ARBA" id="ARBA00022692"/>
    </source>
</evidence>
<evidence type="ECO:0000259" key="9">
    <source>
        <dbReference type="PROSITE" id="PS50850"/>
    </source>
</evidence>
<dbReference type="PANTHER" id="PTHR43045:SF2">
    <property type="entry name" value="INNER MEMBRANE METABOLITE TRANSPORT PROTEIN YHJE"/>
    <property type="match status" value="1"/>
</dbReference>
<feature type="transmembrane region" description="Helical" evidence="8">
    <location>
        <begin position="408"/>
        <end position="429"/>
    </location>
</feature>
<dbReference type="SUPFAM" id="SSF103473">
    <property type="entry name" value="MFS general substrate transporter"/>
    <property type="match status" value="1"/>
</dbReference>
<evidence type="ECO:0000313" key="11">
    <source>
        <dbReference type="Proteomes" id="UP000188820"/>
    </source>
</evidence>
<evidence type="ECO:0000256" key="7">
    <source>
        <dbReference type="ARBA" id="ARBA00023136"/>
    </source>
</evidence>
<keyword evidence="2" id="KW-0813">Transport</keyword>
<feature type="transmembrane region" description="Helical" evidence="8">
    <location>
        <begin position="344"/>
        <end position="363"/>
    </location>
</feature>
<reference evidence="10 11" key="1">
    <citation type="submission" date="2016-10" db="EMBL/GenBank/DDBJ databases">
        <title>Rodentibacter gen. nov. and new species.</title>
        <authorList>
            <person name="Christensen H."/>
        </authorList>
    </citation>
    <scope>NUCLEOTIDE SEQUENCE [LARGE SCALE GENOMIC DNA]</scope>
    <source>
        <strain evidence="10 11">1998236014</strain>
    </source>
</reference>
<dbReference type="EMBL" id="MLAA01000008">
    <property type="protein sequence ID" value="OOF70784.1"/>
    <property type="molecule type" value="Genomic_DNA"/>
</dbReference>
<dbReference type="NCBIfam" id="TIGR00883">
    <property type="entry name" value="2A0106"/>
    <property type="match status" value="1"/>
</dbReference>
<keyword evidence="3" id="KW-1003">Cell membrane</keyword>
<keyword evidence="7 8" id="KW-0472">Membrane</keyword>
<evidence type="ECO:0000256" key="2">
    <source>
        <dbReference type="ARBA" id="ARBA00022448"/>
    </source>
</evidence>
<feature type="transmembrane region" description="Helical" evidence="8">
    <location>
        <begin position="31"/>
        <end position="50"/>
    </location>
</feature>
<proteinExistence type="predicted"/>
<evidence type="ECO:0000256" key="3">
    <source>
        <dbReference type="ARBA" id="ARBA00022475"/>
    </source>
</evidence>
<comment type="caution">
    <text evidence="10">The sequence shown here is derived from an EMBL/GenBank/DDBJ whole genome shotgun (WGS) entry which is preliminary data.</text>
</comment>
<sequence>MRNKMQQNPPISLQQLITATMIGTTIEYFDNYIYAIAAVLIFNHQFFYSADPVSNQIAALSTLALTFIARPLGAALFGHFGDRIGRKNTLVISLLLMGSSTIIIGLLPTYEHIGIWATLLLCLCRIGQGIGLGGEWGGAALVAIENAPQNKRGWYGTFPQLGAPIGLLLANGIFLLISLLLGDQALLDWAWRIPFISSIILIFIGLYVRLKLVESPIFITATEQKRVVNLPIKLLFSTYTKPFLLGMLLSVAGYVLFYIMIAFTQVYAKSPVGLSPSGYSTGLGFSSGSLTFLLMCSACSLAFTIYLSGFYIDRIGRRSWMIITTFGVTLFGLSIPFFLENATILSLFFFFMIGMGLIGMGYGPLASLLPELFPTEIRYSGASLAYNCAGILGASVATLITIPLNNYFGLWGVGIYLSANGLLSLVALWKIKETKENSL</sequence>
<keyword evidence="5 8" id="KW-0812">Transmembrane</keyword>
<dbReference type="CDD" id="cd17369">
    <property type="entry name" value="MFS_ShiA_like"/>
    <property type="match status" value="1"/>
</dbReference>
<dbReference type="InterPro" id="IPR036259">
    <property type="entry name" value="MFS_trans_sf"/>
</dbReference>
<feature type="transmembrane region" description="Helical" evidence="8">
    <location>
        <begin position="113"/>
        <end position="133"/>
    </location>
</feature>
<dbReference type="Proteomes" id="UP000188820">
    <property type="component" value="Unassembled WGS sequence"/>
</dbReference>
<dbReference type="PROSITE" id="PS50850">
    <property type="entry name" value="MFS"/>
    <property type="match status" value="1"/>
</dbReference>
<dbReference type="InterPro" id="IPR020846">
    <property type="entry name" value="MFS_dom"/>
</dbReference>
<dbReference type="Gene3D" id="1.20.1250.20">
    <property type="entry name" value="MFS general substrate transporter like domains"/>
    <property type="match status" value="1"/>
</dbReference>
<evidence type="ECO:0000256" key="6">
    <source>
        <dbReference type="ARBA" id="ARBA00022989"/>
    </source>
</evidence>
<evidence type="ECO:0000256" key="8">
    <source>
        <dbReference type="SAM" id="Phobius"/>
    </source>
</evidence>
<gene>
    <name evidence="10" type="ORF">BKG89_02715</name>
</gene>
<dbReference type="InterPro" id="IPR005829">
    <property type="entry name" value="Sugar_transporter_CS"/>
</dbReference>
<feature type="transmembrane region" description="Helical" evidence="8">
    <location>
        <begin position="56"/>
        <end position="77"/>
    </location>
</feature>
<keyword evidence="6 8" id="KW-1133">Transmembrane helix</keyword>